<feature type="domain" description="Response regulatory" evidence="7">
    <location>
        <begin position="3"/>
        <end position="119"/>
    </location>
</feature>
<evidence type="ECO:0000256" key="5">
    <source>
        <dbReference type="PROSITE-ProRule" id="PRU00169"/>
    </source>
</evidence>
<sequence length="208" mass="22979">MTSILLADDHTLFQDTLAECLGKEGQFSIIGQAENGLEAVHLTQKMRPDILLTDISMDKMSGIEVLEALKEQNSRSKVVILSMHKDEEYVTSAIRSGACGYISKDISSSELVKALEVIASGGTFFSQSISGHIFQAFSQKKTGRVSLTPREKDVLIKIGEGRCNKSIANQLDISVRTVETHRLRIKKKLEIKTTAGLVKYCMDKGWLT</sequence>
<evidence type="ECO:0000259" key="6">
    <source>
        <dbReference type="PROSITE" id="PS50043"/>
    </source>
</evidence>
<dbReference type="SUPFAM" id="SSF46894">
    <property type="entry name" value="C-terminal effector domain of the bipartite response regulators"/>
    <property type="match status" value="1"/>
</dbReference>
<comment type="caution">
    <text evidence="8">The sequence shown here is derived from an EMBL/GenBank/DDBJ whole genome shotgun (WGS) entry which is preliminary data.</text>
</comment>
<dbReference type="GO" id="GO:0000160">
    <property type="term" value="P:phosphorelay signal transduction system"/>
    <property type="evidence" value="ECO:0007669"/>
    <property type="project" value="InterPro"/>
</dbReference>
<evidence type="ECO:0000256" key="4">
    <source>
        <dbReference type="ARBA" id="ARBA00023163"/>
    </source>
</evidence>
<dbReference type="Pfam" id="PF00196">
    <property type="entry name" value="GerE"/>
    <property type="match status" value="1"/>
</dbReference>
<dbReference type="CDD" id="cd17535">
    <property type="entry name" value="REC_NarL-like"/>
    <property type="match status" value="1"/>
</dbReference>
<dbReference type="PANTHER" id="PTHR43214">
    <property type="entry name" value="TWO-COMPONENT RESPONSE REGULATOR"/>
    <property type="match status" value="1"/>
</dbReference>
<evidence type="ECO:0000256" key="2">
    <source>
        <dbReference type="ARBA" id="ARBA00023015"/>
    </source>
</evidence>
<gene>
    <name evidence="8" type="ORF">VIBNISOn1_820123</name>
</gene>
<name>A0AAV2VYH7_9VIBR</name>
<proteinExistence type="predicted"/>
<dbReference type="InterPro" id="IPR058245">
    <property type="entry name" value="NreC/VraR/RcsB-like_REC"/>
</dbReference>
<dbReference type="AlphaFoldDB" id="A0AAV2VYH7"/>
<dbReference type="GO" id="GO:0006355">
    <property type="term" value="P:regulation of DNA-templated transcription"/>
    <property type="evidence" value="ECO:0007669"/>
    <property type="project" value="InterPro"/>
</dbReference>
<organism evidence="8 9">
    <name type="scientific">Vibrio nigripulchritudo SOn1</name>
    <dbReference type="NCBI Taxonomy" id="1238450"/>
    <lineage>
        <taxon>Bacteria</taxon>
        <taxon>Pseudomonadati</taxon>
        <taxon>Pseudomonadota</taxon>
        <taxon>Gammaproteobacteria</taxon>
        <taxon>Vibrionales</taxon>
        <taxon>Vibrionaceae</taxon>
        <taxon>Vibrio</taxon>
    </lineage>
</organism>
<dbReference type="PRINTS" id="PR00038">
    <property type="entry name" value="HTHLUXR"/>
</dbReference>
<evidence type="ECO:0000313" key="8">
    <source>
        <dbReference type="EMBL" id="CCO49440.1"/>
    </source>
</evidence>
<dbReference type="EMBL" id="CAOF01000178">
    <property type="protein sequence ID" value="CCO49440.1"/>
    <property type="molecule type" value="Genomic_DNA"/>
</dbReference>
<evidence type="ECO:0000313" key="9">
    <source>
        <dbReference type="Proteomes" id="UP000018211"/>
    </source>
</evidence>
<evidence type="ECO:0000256" key="1">
    <source>
        <dbReference type="ARBA" id="ARBA00022553"/>
    </source>
</evidence>
<dbReference type="SMART" id="SM00421">
    <property type="entry name" value="HTH_LUXR"/>
    <property type="match status" value="1"/>
</dbReference>
<keyword evidence="3" id="KW-0238">DNA-binding</keyword>
<protein>
    <submittedName>
        <fullName evidence="8">Signal transduction response regulator</fullName>
    </submittedName>
</protein>
<dbReference type="PANTHER" id="PTHR43214:SF41">
    <property type="entry name" value="NITRATE_NITRITE RESPONSE REGULATOR PROTEIN NARP"/>
    <property type="match status" value="1"/>
</dbReference>
<evidence type="ECO:0000256" key="3">
    <source>
        <dbReference type="ARBA" id="ARBA00023125"/>
    </source>
</evidence>
<keyword evidence="4" id="KW-0804">Transcription</keyword>
<dbReference type="PROSITE" id="PS50043">
    <property type="entry name" value="HTH_LUXR_2"/>
    <property type="match status" value="1"/>
</dbReference>
<reference evidence="8 9" key="1">
    <citation type="journal article" date="2013" name="ISME J.">
        <title>Comparative genomics of pathogenic lineages of Vibrio nigripulchritudo identifies virulence-associated traits.</title>
        <authorList>
            <person name="Goudenege D."/>
            <person name="Labreuche Y."/>
            <person name="Krin E."/>
            <person name="Ansquer D."/>
            <person name="Mangenot S."/>
            <person name="Calteau A."/>
            <person name="Medigue C."/>
            <person name="Mazel D."/>
            <person name="Polz M.F."/>
            <person name="Le Roux F."/>
        </authorList>
    </citation>
    <scope>NUCLEOTIDE SEQUENCE [LARGE SCALE GENOMIC DNA]</scope>
    <source>
        <strain evidence="8 9">SOn1</strain>
    </source>
</reference>
<dbReference type="InterPro" id="IPR016032">
    <property type="entry name" value="Sig_transdc_resp-reg_C-effctor"/>
</dbReference>
<feature type="domain" description="HTH luxR-type" evidence="6">
    <location>
        <begin position="140"/>
        <end position="205"/>
    </location>
</feature>
<dbReference type="InterPro" id="IPR011006">
    <property type="entry name" value="CheY-like_superfamily"/>
</dbReference>
<dbReference type="PROSITE" id="PS00622">
    <property type="entry name" value="HTH_LUXR_1"/>
    <property type="match status" value="1"/>
</dbReference>
<keyword evidence="2" id="KW-0805">Transcription regulation</keyword>
<keyword evidence="1 5" id="KW-0597">Phosphoprotein</keyword>
<dbReference type="Proteomes" id="UP000018211">
    <property type="component" value="Unassembled WGS sequence"/>
</dbReference>
<dbReference type="InterPro" id="IPR000792">
    <property type="entry name" value="Tscrpt_reg_LuxR_C"/>
</dbReference>
<feature type="modified residue" description="4-aspartylphosphate" evidence="5">
    <location>
        <position position="54"/>
    </location>
</feature>
<dbReference type="PROSITE" id="PS50110">
    <property type="entry name" value="RESPONSE_REGULATORY"/>
    <property type="match status" value="1"/>
</dbReference>
<dbReference type="Gene3D" id="3.40.50.2300">
    <property type="match status" value="1"/>
</dbReference>
<dbReference type="SMART" id="SM00448">
    <property type="entry name" value="REC"/>
    <property type="match status" value="1"/>
</dbReference>
<accession>A0AAV2VYH7</accession>
<dbReference type="RefSeq" id="WP_022613554.1">
    <property type="nucleotide sequence ID" value="NZ_LK391965.1"/>
</dbReference>
<evidence type="ECO:0000259" key="7">
    <source>
        <dbReference type="PROSITE" id="PS50110"/>
    </source>
</evidence>
<dbReference type="Pfam" id="PF00072">
    <property type="entry name" value="Response_reg"/>
    <property type="match status" value="1"/>
</dbReference>
<dbReference type="CDD" id="cd06170">
    <property type="entry name" value="LuxR_C_like"/>
    <property type="match status" value="1"/>
</dbReference>
<dbReference type="GO" id="GO:0003677">
    <property type="term" value="F:DNA binding"/>
    <property type="evidence" value="ECO:0007669"/>
    <property type="project" value="UniProtKB-KW"/>
</dbReference>
<dbReference type="InterPro" id="IPR001789">
    <property type="entry name" value="Sig_transdc_resp-reg_receiver"/>
</dbReference>
<dbReference type="SUPFAM" id="SSF52172">
    <property type="entry name" value="CheY-like"/>
    <property type="match status" value="1"/>
</dbReference>
<dbReference type="InterPro" id="IPR039420">
    <property type="entry name" value="WalR-like"/>
</dbReference>